<evidence type="ECO:0000256" key="19">
    <source>
        <dbReference type="PIRNR" id="PIRNR017184"/>
    </source>
</evidence>
<feature type="binding site" evidence="18">
    <location>
        <position position="171"/>
    </location>
    <ligand>
        <name>K(+)</name>
        <dbReference type="ChEBI" id="CHEBI:29103"/>
    </ligand>
</feature>
<dbReference type="Pfam" id="PF01256">
    <property type="entry name" value="Carb_kinase"/>
    <property type="match status" value="1"/>
</dbReference>
<feature type="binding site" evidence="17">
    <location>
        <position position="450"/>
    </location>
    <ligand>
        <name>AMP</name>
        <dbReference type="ChEBI" id="CHEBI:456215"/>
    </ligand>
</feature>
<protein>
    <recommendedName>
        <fullName evidence="19">Bifunctional NAD(P)H-hydrate repair enzyme</fullName>
    </recommendedName>
    <alternativeName>
        <fullName evidence="19">Nicotinamide nucleotide repair protein</fullName>
    </alternativeName>
    <domain>
        <recommendedName>
            <fullName evidence="19">ADP-dependent (S)-NAD(P)H-hydrate dehydratase</fullName>
            <ecNumber evidence="19">4.2.1.136</ecNumber>
        </recommendedName>
        <alternativeName>
            <fullName evidence="19">ADP-dependent NAD(P)HX dehydratase</fullName>
        </alternativeName>
    </domain>
    <domain>
        <recommendedName>
            <fullName evidence="19">NAD(P)H-hydrate epimerase</fullName>
            <ecNumber evidence="19">5.1.99.6</ecNumber>
        </recommendedName>
    </domain>
</protein>
<dbReference type="InterPro" id="IPR000631">
    <property type="entry name" value="CARKD"/>
</dbReference>
<dbReference type="PROSITE" id="PS51383">
    <property type="entry name" value="YJEF_C_3"/>
    <property type="match status" value="1"/>
</dbReference>
<dbReference type="AlphaFoldDB" id="A0A4Q5M4Z5"/>
<comment type="function">
    <text evidence="18">Catalyzes the epimerization of the S- and R-forms of NAD(P)HX, a damaged form of NAD(P)H that is a result of enzymatic or heat-dependent hydration. This is a prerequisite for the S-specific NAD(P)H-hydrate dehydratase to allow the repair of both epimers of NAD(P)HX.</text>
</comment>
<proteinExistence type="inferred from homology"/>
<keyword evidence="7 17" id="KW-0067">ATP-binding</keyword>
<evidence type="ECO:0000313" key="23">
    <source>
        <dbReference type="Proteomes" id="UP000293162"/>
    </source>
</evidence>
<comment type="catalytic activity">
    <reaction evidence="1 18 19">
        <text>(6R)-NADHX = (6S)-NADHX</text>
        <dbReference type="Rhea" id="RHEA:32215"/>
        <dbReference type="ChEBI" id="CHEBI:64074"/>
        <dbReference type="ChEBI" id="CHEBI:64075"/>
        <dbReference type="EC" id="5.1.99.6"/>
    </reaction>
</comment>
<dbReference type="PANTHER" id="PTHR12592">
    <property type="entry name" value="ATP-DEPENDENT (S)-NAD(P)H-HYDRATE DEHYDRATASE FAMILY MEMBER"/>
    <property type="match status" value="1"/>
</dbReference>
<dbReference type="InterPro" id="IPR030677">
    <property type="entry name" value="Nnr"/>
</dbReference>
<keyword evidence="13" id="KW-0511">Multifunctional enzyme</keyword>
<feature type="binding site" evidence="18">
    <location>
        <position position="135"/>
    </location>
    <ligand>
        <name>K(+)</name>
        <dbReference type="ChEBI" id="CHEBI:29103"/>
    </ligand>
</feature>
<evidence type="ECO:0000256" key="7">
    <source>
        <dbReference type="ARBA" id="ARBA00022840"/>
    </source>
</evidence>
<feature type="binding site" evidence="17">
    <location>
        <position position="334"/>
    </location>
    <ligand>
        <name>(6S)-NADPHX</name>
        <dbReference type="ChEBI" id="CHEBI:64076"/>
    </ligand>
</feature>
<evidence type="ECO:0000256" key="18">
    <source>
        <dbReference type="HAMAP-Rule" id="MF_01966"/>
    </source>
</evidence>
<evidence type="ECO:0000313" key="22">
    <source>
        <dbReference type="EMBL" id="RYU96973.1"/>
    </source>
</evidence>
<evidence type="ECO:0000256" key="5">
    <source>
        <dbReference type="ARBA" id="ARBA00022723"/>
    </source>
</evidence>
<comment type="similarity">
    <text evidence="18">Belongs to the NnrE/AIBP family.</text>
</comment>
<evidence type="ECO:0000259" key="21">
    <source>
        <dbReference type="PROSITE" id="PS51385"/>
    </source>
</evidence>
<dbReference type="Gene3D" id="3.40.1190.20">
    <property type="match status" value="1"/>
</dbReference>
<dbReference type="PROSITE" id="PS51385">
    <property type="entry name" value="YJEF_N"/>
    <property type="match status" value="1"/>
</dbReference>
<dbReference type="OrthoDB" id="9806925at2"/>
<feature type="binding site" evidence="17">
    <location>
        <position position="271"/>
    </location>
    <ligand>
        <name>(6S)-NADPHX</name>
        <dbReference type="ChEBI" id="CHEBI:64076"/>
    </ligand>
</feature>
<dbReference type="PIRSF" id="PIRSF017184">
    <property type="entry name" value="Nnr"/>
    <property type="match status" value="1"/>
</dbReference>
<comment type="cofactor">
    <cofactor evidence="17">
        <name>Mg(2+)</name>
        <dbReference type="ChEBI" id="CHEBI:18420"/>
    </cofactor>
</comment>
<evidence type="ECO:0000256" key="13">
    <source>
        <dbReference type="ARBA" id="ARBA00023268"/>
    </source>
</evidence>
<dbReference type="GO" id="GO:0046496">
    <property type="term" value="P:nicotinamide nucleotide metabolic process"/>
    <property type="evidence" value="ECO:0007669"/>
    <property type="project" value="UniProtKB-UniRule"/>
</dbReference>
<feature type="binding site" evidence="17">
    <location>
        <position position="451"/>
    </location>
    <ligand>
        <name>(6S)-NADPHX</name>
        <dbReference type="ChEBI" id="CHEBI:64076"/>
    </ligand>
</feature>
<dbReference type="InterPro" id="IPR004443">
    <property type="entry name" value="YjeF_N_dom"/>
</dbReference>
<dbReference type="SUPFAM" id="SSF64153">
    <property type="entry name" value="YjeF N-terminal domain-like"/>
    <property type="match status" value="1"/>
</dbReference>
<dbReference type="Gene3D" id="3.40.50.10260">
    <property type="entry name" value="YjeF N-terminal domain"/>
    <property type="match status" value="1"/>
</dbReference>
<evidence type="ECO:0000256" key="12">
    <source>
        <dbReference type="ARBA" id="ARBA00023239"/>
    </source>
</evidence>
<dbReference type="EC" id="4.2.1.136" evidence="19"/>
<dbReference type="EC" id="5.1.99.6" evidence="19"/>
<dbReference type="Proteomes" id="UP000293162">
    <property type="component" value="Unassembled WGS sequence"/>
</dbReference>
<dbReference type="GO" id="GO:0052855">
    <property type="term" value="F:ADP-dependent NAD(P)H-hydrate dehydratase activity"/>
    <property type="evidence" value="ECO:0007669"/>
    <property type="project" value="UniProtKB-UniRule"/>
</dbReference>
<dbReference type="Pfam" id="PF03853">
    <property type="entry name" value="YjeF_N"/>
    <property type="match status" value="1"/>
</dbReference>
<evidence type="ECO:0000256" key="3">
    <source>
        <dbReference type="ARBA" id="ARBA00006001"/>
    </source>
</evidence>
<keyword evidence="12 17" id="KW-0456">Lyase</keyword>
<gene>
    <name evidence="18" type="primary">nnrE</name>
    <name evidence="17" type="synonym">nnrD</name>
    <name evidence="22" type="ORF">EWM59_03425</name>
</gene>
<comment type="function">
    <text evidence="14 19">Bifunctional enzyme that catalyzes the epimerization of the S- and R-forms of NAD(P)HX and the dehydration of the S-form of NAD(P)HX at the expense of ADP, which is converted to AMP. This allows the repair of both epimers of NAD(P)HX, a damaged form of NAD(P)H that is a result of enzymatic or heat-dependent hydration.</text>
</comment>
<feature type="binding site" evidence="18">
    <location>
        <begin position="68"/>
        <end position="72"/>
    </location>
    <ligand>
        <name>(6S)-NADPHX</name>
        <dbReference type="ChEBI" id="CHEBI:64076"/>
    </ligand>
</feature>
<feature type="binding site" evidence="18">
    <location>
        <position position="168"/>
    </location>
    <ligand>
        <name>(6S)-NADPHX</name>
        <dbReference type="ChEBI" id="CHEBI:64076"/>
    </ligand>
</feature>
<feature type="binding site" evidence="18">
    <location>
        <position position="69"/>
    </location>
    <ligand>
        <name>K(+)</name>
        <dbReference type="ChEBI" id="CHEBI:29103"/>
    </ligand>
</feature>
<evidence type="ECO:0000256" key="4">
    <source>
        <dbReference type="ARBA" id="ARBA00009524"/>
    </source>
</evidence>
<dbReference type="InterPro" id="IPR029056">
    <property type="entry name" value="Ribokinase-like"/>
</dbReference>
<comment type="similarity">
    <text evidence="4 19">In the C-terminal section; belongs to the NnrD/CARKD family.</text>
</comment>
<dbReference type="SUPFAM" id="SSF53613">
    <property type="entry name" value="Ribokinase-like"/>
    <property type="match status" value="1"/>
</dbReference>
<dbReference type="RefSeq" id="WP_130019549.1">
    <property type="nucleotide sequence ID" value="NZ_SEWF01000004.1"/>
</dbReference>
<comment type="caution">
    <text evidence="18">Lacks conserved residue(s) required for the propagation of feature annotation.</text>
</comment>
<feature type="domain" description="YjeF C-terminal" evidence="20">
    <location>
        <begin position="236"/>
        <end position="505"/>
    </location>
</feature>
<dbReference type="GO" id="GO:0005524">
    <property type="term" value="F:ATP binding"/>
    <property type="evidence" value="ECO:0007669"/>
    <property type="project" value="UniProtKB-UniRule"/>
</dbReference>
<name>A0A4Q5M4Z5_9BACT</name>
<organism evidence="22 23">
    <name type="scientific">Emticicia agri</name>
    <dbReference type="NCBI Taxonomy" id="2492393"/>
    <lineage>
        <taxon>Bacteria</taxon>
        <taxon>Pseudomonadati</taxon>
        <taxon>Bacteroidota</taxon>
        <taxon>Cytophagia</taxon>
        <taxon>Cytophagales</taxon>
        <taxon>Leadbetterellaceae</taxon>
        <taxon>Emticicia</taxon>
    </lineage>
</organism>
<keyword evidence="23" id="KW-1185">Reference proteome</keyword>
<dbReference type="GO" id="GO:0110051">
    <property type="term" value="P:metabolite repair"/>
    <property type="evidence" value="ECO:0007669"/>
    <property type="project" value="TreeGrafter"/>
</dbReference>
<sequence>MKILLTRKQTKAGNYISEIKEADEYTIVHEPIASIDLMERASRAFVSIFIRHFPVSYKKILVLCGVGDNGGDGLAIARMLYALGYDLEIYIINHSTKQSANFKKNLERLQNKIHPVEISEIDEIPDFNKNDLIIDAMLGAGLSRPLEGLIESTVEKLNESEAEIVAVDIPTGLFADSLNGDKDIILKADYTITFQTPKLAFVLPQNGDFVGNWEVVSIGLHEEFIGKLESRYFYTDSQIAEAFIKPRSKFANKGHFGHALMMAGSYGMIGAAVLSTRACLRSGVGKITVYAPECGYAILQTAIPEAMCLTDANKAFLETLPKLDNYQAIGIGCGIGTAPKTAGLIEEVLKQVKVPIVIDADALNIIASDKKLLALLPKGAVLTPHPKEFQRLIGKKWENDYEKLALLEDFAVSHQCIVCLKGAFTAVALPDGTIHFNSTGNAGMAKGGSGDVLTGMILALLAQGYKPEEAALLGVYEHGLAGDRAAQLKGTTAMIASDIIESIRF</sequence>
<comment type="function">
    <text evidence="17">Catalyzes the dehydration of the S-form of NAD(P)HX at the expense of ADP, which is converted to AMP. Together with NAD(P)HX epimerase, which catalyzes the epimerization of the S- and R-forms, the enzyme allows the repair of both epimers of NAD(P)HX, a damaged form of NAD(P)H that is a result of enzymatic or heat-dependent hydration.</text>
</comment>
<evidence type="ECO:0000256" key="9">
    <source>
        <dbReference type="ARBA" id="ARBA00022958"/>
    </source>
</evidence>
<comment type="catalytic activity">
    <reaction evidence="2 18 19">
        <text>(6R)-NADPHX = (6S)-NADPHX</text>
        <dbReference type="Rhea" id="RHEA:32227"/>
        <dbReference type="ChEBI" id="CHEBI:64076"/>
        <dbReference type="ChEBI" id="CHEBI:64077"/>
        <dbReference type="EC" id="5.1.99.6"/>
    </reaction>
</comment>
<evidence type="ECO:0000256" key="14">
    <source>
        <dbReference type="ARBA" id="ARBA00025153"/>
    </source>
</evidence>
<comment type="similarity">
    <text evidence="3 19">In the N-terminal section; belongs to the NnrE/AIBP family.</text>
</comment>
<feature type="binding site" evidence="18">
    <location>
        <begin position="139"/>
        <end position="145"/>
    </location>
    <ligand>
        <name>(6S)-NADPHX</name>
        <dbReference type="ChEBI" id="CHEBI:64076"/>
    </ligand>
</feature>
<dbReference type="EMBL" id="SEWF01000004">
    <property type="protein sequence ID" value="RYU96973.1"/>
    <property type="molecule type" value="Genomic_DNA"/>
</dbReference>
<keyword evidence="5 18" id="KW-0479">Metal-binding</keyword>
<evidence type="ECO:0000256" key="17">
    <source>
        <dbReference type="HAMAP-Rule" id="MF_01965"/>
    </source>
</evidence>
<evidence type="ECO:0000256" key="16">
    <source>
        <dbReference type="ARBA" id="ARBA00049209"/>
    </source>
</evidence>
<evidence type="ECO:0000256" key="1">
    <source>
        <dbReference type="ARBA" id="ARBA00000013"/>
    </source>
</evidence>
<comment type="catalytic activity">
    <reaction evidence="16 17 19">
        <text>(6S)-NADPHX + ADP = AMP + phosphate + NADPH + H(+)</text>
        <dbReference type="Rhea" id="RHEA:32235"/>
        <dbReference type="ChEBI" id="CHEBI:15378"/>
        <dbReference type="ChEBI" id="CHEBI:43474"/>
        <dbReference type="ChEBI" id="CHEBI:57783"/>
        <dbReference type="ChEBI" id="CHEBI:64076"/>
        <dbReference type="ChEBI" id="CHEBI:456215"/>
        <dbReference type="ChEBI" id="CHEBI:456216"/>
        <dbReference type="EC" id="4.2.1.136"/>
    </reaction>
</comment>
<evidence type="ECO:0000256" key="10">
    <source>
        <dbReference type="ARBA" id="ARBA00023027"/>
    </source>
</evidence>
<keyword evidence="10 17" id="KW-0520">NAD</keyword>
<evidence type="ECO:0000259" key="20">
    <source>
        <dbReference type="PROSITE" id="PS51383"/>
    </source>
</evidence>
<keyword evidence="11 18" id="KW-0413">Isomerase</keyword>
<dbReference type="CDD" id="cd01171">
    <property type="entry name" value="YXKO-related"/>
    <property type="match status" value="1"/>
</dbReference>
<reference evidence="22 23" key="1">
    <citation type="submission" date="2019-02" db="EMBL/GenBank/DDBJ databases">
        <title>Bacterial novel species Emticicia sp. 17J42-9 isolated from soil.</title>
        <authorList>
            <person name="Jung H.-Y."/>
        </authorList>
    </citation>
    <scope>NUCLEOTIDE SEQUENCE [LARGE SCALE GENOMIC DNA]</scope>
    <source>
        <strain evidence="22 23">17J42-9</strain>
    </source>
</reference>
<comment type="subunit">
    <text evidence="17">Homotetramer.</text>
</comment>
<dbReference type="InterPro" id="IPR036652">
    <property type="entry name" value="YjeF_N_dom_sf"/>
</dbReference>
<comment type="caution">
    <text evidence="22">The sequence shown here is derived from an EMBL/GenBank/DDBJ whole genome shotgun (WGS) entry which is preliminary data.</text>
</comment>
<comment type="similarity">
    <text evidence="17">Belongs to the NnrD/CARKD family.</text>
</comment>
<dbReference type="NCBIfam" id="TIGR00196">
    <property type="entry name" value="yjeF_cterm"/>
    <property type="match status" value="1"/>
</dbReference>
<evidence type="ECO:0000256" key="8">
    <source>
        <dbReference type="ARBA" id="ARBA00022857"/>
    </source>
</evidence>
<dbReference type="GO" id="GO:0052856">
    <property type="term" value="F:NAD(P)HX epimerase activity"/>
    <property type="evidence" value="ECO:0007669"/>
    <property type="project" value="UniProtKB-UniRule"/>
</dbReference>
<comment type="cofactor">
    <cofactor evidence="18 19">
        <name>K(+)</name>
        <dbReference type="ChEBI" id="CHEBI:29103"/>
    </cofactor>
    <text evidence="18 19">Binds 1 potassium ion per subunit.</text>
</comment>
<keyword evidence="9 18" id="KW-0630">Potassium</keyword>
<feature type="binding site" evidence="17">
    <location>
        <position position="385"/>
    </location>
    <ligand>
        <name>(6S)-NADPHX</name>
        <dbReference type="ChEBI" id="CHEBI:64076"/>
    </ligand>
</feature>
<dbReference type="NCBIfam" id="TIGR00197">
    <property type="entry name" value="yjeF_nterm"/>
    <property type="match status" value="1"/>
</dbReference>
<dbReference type="InterPro" id="IPR017953">
    <property type="entry name" value="Carbohydrate_kinase_pred_CS"/>
</dbReference>
<accession>A0A4Q5M4Z5</accession>
<dbReference type="PANTHER" id="PTHR12592:SF0">
    <property type="entry name" value="ATP-DEPENDENT (S)-NAD(P)H-HYDRATE DEHYDRATASE"/>
    <property type="match status" value="1"/>
</dbReference>
<feature type="domain" description="YjeF N-terminal" evidence="21">
    <location>
        <begin position="19"/>
        <end position="226"/>
    </location>
</feature>
<evidence type="ECO:0000256" key="2">
    <source>
        <dbReference type="ARBA" id="ARBA00000909"/>
    </source>
</evidence>
<dbReference type="HAMAP" id="MF_01965">
    <property type="entry name" value="NADHX_dehydratase"/>
    <property type="match status" value="1"/>
</dbReference>
<comment type="catalytic activity">
    <reaction evidence="15 17 19">
        <text>(6S)-NADHX + ADP = AMP + phosphate + NADH + H(+)</text>
        <dbReference type="Rhea" id="RHEA:32223"/>
        <dbReference type="ChEBI" id="CHEBI:15378"/>
        <dbReference type="ChEBI" id="CHEBI:43474"/>
        <dbReference type="ChEBI" id="CHEBI:57945"/>
        <dbReference type="ChEBI" id="CHEBI:64074"/>
        <dbReference type="ChEBI" id="CHEBI:456215"/>
        <dbReference type="ChEBI" id="CHEBI:456216"/>
        <dbReference type="EC" id="4.2.1.136"/>
    </reaction>
</comment>
<dbReference type="GO" id="GO:0046872">
    <property type="term" value="F:metal ion binding"/>
    <property type="evidence" value="ECO:0007669"/>
    <property type="project" value="UniProtKB-UniRule"/>
</dbReference>
<keyword evidence="8 17" id="KW-0521">NADP</keyword>
<evidence type="ECO:0000256" key="11">
    <source>
        <dbReference type="ARBA" id="ARBA00023235"/>
    </source>
</evidence>
<feature type="binding site" evidence="17">
    <location>
        <begin position="421"/>
        <end position="425"/>
    </location>
    <ligand>
        <name>AMP</name>
        <dbReference type="ChEBI" id="CHEBI:456215"/>
    </ligand>
</feature>
<evidence type="ECO:0000256" key="6">
    <source>
        <dbReference type="ARBA" id="ARBA00022741"/>
    </source>
</evidence>
<evidence type="ECO:0000256" key="15">
    <source>
        <dbReference type="ARBA" id="ARBA00048238"/>
    </source>
</evidence>
<dbReference type="HAMAP" id="MF_01966">
    <property type="entry name" value="NADHX_epimerase"/>
    <property type="match status" value="1"/>
</dbReference>
<dbReference type="PROSITE" id="PS01050">
    <property type="entry name" value="YJEF_C_2"/>
    <property type="match status" value="1"/>
</dbReference>
<keyword evidence="6 17" id="KW-0547">Nucleotide-binding</keyword>